<dbReference type="EMBL" id="CP000561">
    <property type="protein sequence ID" value="ABO09262.1"/>
    <property type="molecule type" value="Genomic_DNA"/>
</dbReference>
<evidence type="ECO:0000313" key="3">
    <source>
        <dbReference type="Proteomes" id="UP000001431"/>
    </source>
</evidence>
<name>A3MX95_PYRCJ</name>
<dbReference type="Proteomes" id="UP000001431">
    <property type="component" value="Chromosome"/>
</dbReference>
<dbReference type="GeneID" id="4908416"/>
<organism evidence="2 3">
    <name type="scientific">Pyrobaculum calidifontis (strain DSM 21063 / JCM 11548 / VA1)</name>
    <dbReference type="NCBI Taxonomy" id="410359"/>
    <lineage>
        <taxon>Archaea</taxon>
        <taxon>Thermoproteota</taxon>
        <taxon>Thermoprotei</taxon>
        <taxon>Thermoproteales</taxon>
        <taxon>Thermoproteaceae</taxon>
        <taxon>Pyrobaculum</taxon>
    </lineage>
</organism>
<feature type="transmembrane region" description="Helical" evidence="1">
    <location>
        <begin position="47"/>
        <end position="66"/>
    </location>
</feature>
<feature type="transmembrane region" description="Helical" evidence="1">
    <location>
        <begin position="22"/>
        <end position="40"/>
    </location>
</feature>
<feature type="transmembrane region" description="Helical" evidence="1">
    <location>
        <begin position="78"/>
        <end position="100"/>
    </location>
</feature>
<keyword evidence="3" id="KW-1185">Reference proteome</keyword>
<dbReference type="HOGENOM" id="CLU_2165364_0_0_2"/>
<reference evidence="2" key="1">
    <citation type="submission" date="2007-02" db="EMBL/GenBank/DDBJ databases">
        <title>Complete sequence of Pyrobaculum calidifontis JCM 11548.</title>
        <authorList>
            <consortium name="US DOE Joint Genome Institute"/>
            <person name="Copeland A."/>
            <person name="Lucas S."/>
            <person name="Lapidus A."/>
            <person name="Barry K."/>
            <person name="Glavina del Rio T."/>
            <person name="Dalin E."/>
            <person name="Tice H."/>
            <person name="Pitluck S."/>
            <person name="Chain P."/>
            <person name="Malfatti S."/>
            <person name="Shin M."/>
            <person name="Vergez L."/>
            <person name="Schmutz J."/>
            <person name="Larimer F."/>
            <person name="Land M."/>
            <person name="Hauser L."/>
            <person name="Kyrpides N."/>
            <person name="Mikhailova N."/>
            <person name="Cozen A.E."/>
            <person name="Fitz-Gibbon S.T."/>
            <person name="House C.H."/>
            <person name="Saltikov C."/>
            <person name="Lowe T.M."/>
            <person name="Richardson P."/>
        </authorList>
    </citation>
    <scope>NUCLEOTIDE SEQUENCE [LARGE SCALE GENOMIC DNA]</scope>
    <source>
        <strain evidence="2">JCM 11548</strain>
    </source>
</reference>
<protein>
    <submittedName>
        <fullName evidence="2">Uncharacterized protein</fullName>
    </submittedName>
</protein>
<dbReference type="eggNOG" id="arCOG07062">
    <property type="taxonomic scope" value="Archaea"/>
</dbReference>
<dbReference type="RefSeq" id="WP_011850520.1">
    <property type="nucleotide sequence ID" value="NC_009073.1"/>
</dbReference>
<dbReference type="STRING" id="410359.Pcal_1845"/>
<dbReference type="OrthoDB" id="28852at2157"/>
<gene>
    <name evidence="2" type="ordered locus">Pcal_1845</name>
</gene>
<dbReference type="AlphaFoldDB" id="A3MX95"/>
<accession>A3MX95</accession>
<sequence length="110" mass="12378">MLKWVKYIGVALPLLGFAVESHWVNVVLLPFLGGVVFGLFATRRDLLLSPIAVLAPIAAVLLYYAAIDLPRLMRFIYLFPLFVLLWIVFWAVFFTLGALAGRILSQKIKT</sequence>
<evidence type="ECO:0000256" key="1">
    <source>
        <dbReference type="SAM" id="Phobius"/>
    </source>
</evidence>
<proteinExistence type="predicted"/>
<keyword evidence="1" id="KW-0812">Transmembrane</keyword>
<keyword evidence="1" id="KW-1133">Transmembrane helix</keyword>
<keyword evidence="1" id="KW-0472">Membrane</keyword>
<evidence type="ECO:0000313" key="2">
    <source>
        <dbReference type="EMBL" id="ABO09262.1"/>
    </source>
</evidence>
<dbReference type="KEGG" id="pcl:Pcal_1845"/>